<dbReference type="InterPro" id="IPR029044">
    <property type="entry name" value="Nucleotide-diphossugar_trans"/>
</dbReference>
<dbReference type="GO" id="GO:0003827">
    <property type="term" value="F:alpha-1,3-mannosylglycoprotein 2-beta-N-acetylglucosaminyltransferase activity"/>
    <property type="evidence" value="ECO:0007669"/>
    <property type="project" value="UniProtKB-UniRule"/>
</dbReference>
<evidence type="ECO:0000256" key="19">
    <source>
        <dbReference type="ARBA" id="ARBA00049421"/>
    </source>
</evidence>
<dbReference type="PANTHER" id="PTHR10468">
    <property type="entry name" value="PROTEIN O-LINKED-MANNOSE BETA-1,2-N-ACETYLGLUCOSAMINYLTRANSFERASE 1/ALPHA-1,3-MANNOSYL-GLYCOPROTEIN 2-BETA-N-ACETYLGLUCOSAMINYLTRANSFERASE"/>
    <property type="match status" value="1"/>
</dbReference>
<dbReference type="GO" id="GO:0006487">
    <property type="term" value="P:protein N-linked glycosylation"/>
    <property type="evidence" value="ECO:0007669"/>
    <property type="project" value="TreeGrafter"/>
</dbReference>
<dbReference type="FunFam" id="3.10.180.20:FF:000001">
    <property type="entry name" value="alpha-1,3-mannosyl-glycoprotein 2-beta-N-acetylglucosaminyltransferase"/>
    <property type="match status" value="1"/>
</dbReference>
<evidence type="ECO:0000256" key="20">
    <source>
        <dbReference type="RuleBase" id="RU368119"/>
    </source>
</evidence>
<evidence type="ECO:0000256" key="15">
    <source>
        <dbReference type="ARBA" id="ARBA00023211"/>
    </source>
</evidence>
<dbReference type="OrthoDB" id="440755at2759"/>
<organism evidence="22 23">
    <name type="scientific">Trichogramma brassicae</name>
    <dbReference type="NCBI Taxonomy" id="86971"/>
    <lineage>
        <taxon>Eukaryota</taxon>
        <taxon>Metazoa</taxon>
        <taxon>Ecdysozoa</taxon>
        <taxon>Arthropoda</taxon>
        <taxon>Hexapoda</taxon>
        <taxon>Insecta</taxon>
        <taxon>Pterygota</taxon>
        <taxon>Neoptera</taxon>
        <taxon>Endopterygota</taxon>
        <taxon>Hymenoptera</taxon>
        <taxon>Apocrita</taxon>
        <taxon>Proctotrupomorpha</taxon>
        <taxon>Chalcidoidea</taxon>
        <taxon>Trichogrammatidae</taxon>
        <taxon>Trichogramma</taxon>
    </lineage>
</organism>
<dbReference type="Pfam" id="PF03071">
    <property type="entry name" value="GNT-I"/>
    <property type="match status" value="1"/>
</dbReference>
<protein>
    <recommendedName>
        <fullName evidence="17 20">Alpha-1,3-mannosyl-glycoprotein 2-beta-N-acetylglucosaminyltransferase</fullName>
        <shortName evidence="20">GNT-I</shortName>
        <shortName evidence="20">GlcNAc-T I</shortName>
        <ecNumber evidence="17 20">2.4.1.101</ecNumber>
    </recommendedName>
    <alternativeName>
        <fullName evidence="18 20">N-glycosyl-oligosaccharide-glycoprotein N-acetylglucosaminyltransferase I</fullName>
    </alternativeName>
</protein>
<dbReference type="AlphaFoldDB" id="A0A6H5IQZ3"/>
<keyword evidence="8 20" id="KW-0812">Transmembrane</keyword>
<keyword evidence="11 20" id="KW-1133">Transmembrane helix</keyword>
<gene>
    <name evidence="22" type="ORF">TBRA_LOCUS11623</name>
</gene>
<dbReference type="EC" id="2.4.1.101" evidence="17 20"/>
<evidence type="ECO:0000256" key="10">
    <source>
        <dbReference type="ARBA" id="ARBA00022968"/>
    </source>
</evidence>
<evidence type="ECO:0000256" key="17">
    <source>
        <dbReference type="ARBA" id="ARBA00038949"/>
    </source>
</evidence>
<feature type="coiled-coil region" evidence="21">
    <location>
        <begin position="30"/>
        <end position="64"/>
    </location>
</feature>
<evidence type="ECO:0000256" key="5">
    <source>
        <dbReference type="ARBA" id="ARBA00022490"/>
    </source>
</evidence>
<keyword evidence="7" id="KW-0808">Transferase</keyword>
<evidence type="ECO:0000256" key="12">
    <source>
        <dbReference type="ARBA" id="ARBA00023034"/>
    </source>
</evidence>
<comment type="subcellular location">
    <subcellularLocation>
        <location evidence="2">Cytoplasm</location>
        <location evidence="2">Perinuclear region</location>
    </subcellularLocation>
    <subcellularLocation>
        <location evidence="1 20">Golgi apparatus membrane</location>
        <topology evidence="1 20">Single-pass type II membrane protein</topology>
    </subcellularLocation>
</comment>
<proteinExistence type="inferred from homology"/>
<comment type="similarity">
    <text evidence="4 20">Belongs to the glycosyltransferase 13 family.</text>
</comment>
<evidence type="ECO:0000313" key="22">
    <source>
        <dbReference type="EMBL" id="CAB0039885.1"/>
    </source>
</evidence>
<dbReference type="GO" id="GO:0000139">
    <property type="term" value="C:Golgi membrane"/>
    <property type="evidence" value="ECO:0007669"/>
    <property type="project" value="UniProtKB-SubCell"/>
</dbReference>
<keyword evidence="23" id="KW-1185">Reference proteome</keyword>
<accession>A0A6H5IQZ3</accession>
<comment type="function">
    <text evidence="16 20">Initiates complex N-linked carbohydrate formation. Essential for the conversion of high-mannose to hybrid and complex N-glycans.</text>
</comment>
<keyword evidence="13 20" id="KW-0472">Membrane</keyword>
<reference evidence="22 23" key="1">
    <citation type="submission" date="2020-02" db="EMBL/GenBank/DDBJ databases">
        <authorList>
            <person name="Ferguson B K."/>
        </authorList>
    </citation>
    <scope>NUCLEOTIDE SEQUENCE [LARGE SCALE GENOMIC DNA]</scope>
</reference>
<dbReference type="InterPro" id="IPR004139">
    <property type="entry name" value="Glyco_trans_13"/>
</dbReference>
<dbReference type="Gene3D" id="3.10.180.20">
    <property type="entry name" value="N-Acetylglucosaminyltransferase I, Domain 2"/>
    <property type="match status" value="1"/>
</dbReference>
<evidence type="ECO:0000256" key="3">
    <source>
        <dbReference type="ARBA" id="ARBA00004922"/>
    </source>
</evidence>
<evidence type="ECO:0000256" key="4">
    <source>
        <dbReference type="ARBA" id="ARBA00006492"/>
    </source>
</evidence>
<keyword evidence="5" id="KW-0963">Cytoplasm</keyword>
<evidence type="ECO:0000256" key="6">
    <source>
        <dbReference type="ARBA" id="ARBA00022676"/>
    </source>
</evidence>
<dbReference type="FunFam" id="3.90.550.10:FF:000055">
    <property type="entry name" value="Alpha-1,3-mannosyl-glycoprotein 2-beta-N-acetylglucosaminyltransferase"/>
    <property type="match status" value="1"/>
</dbReference>
<dbReference type="CDD" id="cd02514">
    <property type="entry name" value="GT13_GLCNAC-TI"/>
    <property type="match status" value="1"/>
</dbReference>
<keyword evidence="21" id="KW-0175">Coiled coil</keyword>
<evidence type="ECO:0000256" key="11">
    <source>
        <dbReference type="ARBA" id="ARBA00022989"/>
    </source>
</evidence>
<dbReference type="GO" id="GO:0030145">
    <property type="term" value="F:manganese ion binding"/>
    <property type="evidence" value="ECO:0007669"/>
    <property type="project" value="UniProtKB-UniRule"/>
</dbReference>
<evidence type="ECO:0000256" key="2">
    <source>
        <dbReference type="ARBA" id="ARBA00004556"/>
    </source>
</evidence>
<keyword evidence="14" id="KW-1015">Disulfide bond</keyword>
<keyword evidence="9 20" id="KW-0479">Metal-binding</keyword>
<evidence type="ECO:0000256" key="8">
    <source>
        <dbReference type="ARBA" id="ARBA00022692"/>
    </source>
</evidence>
<dbReference type="InterPro" id="IPR052261">
    <property type="entry name" value="Glycosyltransferase_13"/>
</dbReference>
<evidence type="ECO:0000256" key="7">
    <source>
        <dbReference type="ARBA" id="ARBA00022679"/>
    </source>
</evidence>
<dbReference type="Proteomes" id="UP000479190">
    <property type="component" value="Unassembled WGS sequence"/>
</dbReference>
<evidence type="ECO:0000256" key="14">
    <source>
        <dbReference type="ARBA" id="ARBA00023157"/>
    </source>
</evidence>
<evidence type="ECO:0000256" key="13">
    <source>
        <dbReference type="ARBA" id="ARBA00023136"/>
    </source>
</evidence>
<dbReference type="Gene3D" id="3.90.550.10">
    <property type="entry name" value="Spore Coat Polysaccharide Biosynthesis Protein SpsA, Chain A"/>
    <property type="match status" value="1"/>
</dbReference>
<evidence type="ECO:0000313" key="23">
    <source>
        <dbReference type="Proteomes" id="UP000479190"/>
    </source>
</evidence>
<dbReference type="PANTHER" id="PTHR10468:SF0">
    <property type="entry name" value="ALPHA-1,3-MANNOSYL-GLYCOPROTEIN 2-BETA-N-ACETYLGLUCOSAMINYLTRANSFERASE"/>
    <property type="match status" value="1"/>
</dbReference>
<dbReference type="UniPathway" id="UPA00378"/>
<keyword evidence="12 20" id="KW-0333">Golgi apparatus</keyword>
<evidence type="ECO:0000256" key="9">
    <source>
        <dbReference type="ARBA" id="ARBA00022723"/>
    </source>
</evidence>
<keyword evidence="10 20" id="KW-0735">Signal-anchor</keyword>
<dbReference type="SUPFAM" id="SSF53448">
    <property type="entry name" value="Nucleotide-diphospho-sugar transferases"/>
    <property type="match status" value="1"/>
</dbReference>
<evidence type="ECO:0000256" key="21">
    <source>
        <dbReference type="SAM" id="Coils"/>
    </source>
</evidence>
<feature type="transmembrane region" description="Helical" evidence="20">
    <location>
        <begin position="7"/>
        <end position="25"/>
    </location>
</feature>
<comment type="cofactor">
    <cofactor evidence="20">
        <name>Mn(2+)</name>
        <dbReference type="ChEBI" id="CHEBI:29035"/>
    </cofactor>
    <text evidence="20">The cofactor is mostly bound to the substrate.</text>
</comment>
<dbReference type="GO" id="GO:0048471">
    <property type="term" value="C:perinuclear region of cytoplasm"/>
    <property type="evidence" value="ECO:0007669"/>
    <property type="project" value="UniProtKB-SubCell"/>
</dbReference>
<evidence type="ECO:0000256" key="18">
    <source>
        <dbReference type="ARBA" id="ARBA00041712"/>
    </source>
</evidence>
<sequence length="472" mass="55696">MKNKYNLCVFASLVLWAVVTYFLLLNPPPNIDKKKHKQTQRQQLRELQAEMRDLIESNNQFINRLRLEQLQAYVNRTKQLGSLGLQLDPHQQQQQQQQLQQDVNRSHNNATDTKMFKQLSTRRRLSNGQPVIAVLVLSCNRVTVRRCIDQLLKYRSSAEQFPIVVSQDCGHQQTSDVIERYGDRIFHIKQPDQSDIDVPPREKKFKGYFKIARHYGWALNEIFFRFNFDTAIVVEDDLDVAPDFYEYFLGTHPILEADPSLWCVSAWNDNGKPELIDERGPHRLYRTDFFPGLGWMLTRRLWEELAPKWPKAYWDDWIRQPEQRKDRACIRPELPRTKTFGKIGVSNGMFYEKHLRFIKLNEQFVPFTKMNLSYLLRDIYDVDFVDQVYRAPIVSLADLKSNDPRKELPANEVRVPYYSRQQYRTQAKMLGLMDDFKSGVPRTGYRGIVSFHYRGYRVHLAPGSSWTGYDVS</sequence>
<comment type="catalytic activity">
    <reaction evidence="19 20">
        <text>N(4)-(alpha-D-Man-(1-&gt;3)-[alpha-D-Man-(1-&gt;3)-[alpha-D-Man-(1-&gt;6)]-alpha-D-Man-(1-&gt;6)]-beta-D-Man-(1-&gt;4)-beta-D-GlcNAc-(1-&gt;4)-beta-D-GlcNAc)-L-asparaginyl-[protein] (N-glucan mannose isomer 5A1,2) + UDP-N-acetyl-alpha-D-glucosamine = N(4)-{beta-D-GlcNAc-(1-&gt;2)-alpha-D-Man-(1-&gt;3)-[alpha-D-Man-(1-&gt;3)-[alpha-D-Man-(1-&gt;6)]-alpha-D-Man-(1-&gt;6)]-beta-D-Man-(1-&gt;4)-beta-D-GlcNAc-(1-&gt;4)-beta-D-GlcNAc}-L-asparaginyl-[protein] + UDP + H(+)</text>
        <dbReference type="Rhea" id="RHEA:11456"/>
        <dbReference type="Rhea" id="RHEA-COMP:14367"/>
        <dbReference type="Rhea" id="RHEA-COMP:14368"/>
        <dbReference type="ChEBI" id="CHEBI:15378"/>
        <dbReference type="ChEBI" id="CHEBI:57705"/>
        <dbReference type="ChEBI" id="CHEBI:58223"/>
        <dbReference type="ChEBI" id="CHEBI:59087"/>
        <dbReference type="ChEBI" id="CHEBI:60625"/>
        <dbReference type="EC" id="2.4.1.101"/>
    </reaction>
</comment>
<keyword evidence="6 20" id="KW-0328">Glycosyltransferase</keyword>
<keyword evidence="15 20" id="KW-0464">Manganese</keyword>
<name>A0A6H5IQZ3_9HYME</name>
<evidence type="ECO:0000256" key="1">
    <source>
        <dbReference type="ARBA" id="ARBA00004323"/>
    </source>
</evidence>
<evidence type="ECO:0000256" key="16">
    <source>
        <dbReference type="ARBA" id="ARBA00037706"/>
    </source>
</evidence>
<dbReference type="EMBL" id="CADCXV010000983">
    <property type="protein sequence ID" value="CAB0039885.1"/>
    <property type="molecule type" value="Genomic_DNA"/>
</dbReference>
<comment type="pathway">
    <text evidence="3 20">Protein modification; protein glycosylation.</text>
</comment>